<evidence type="ECO:0000313" key="1">
    <source>
        <dbReference type="EMBL" id="KDR71774.1"/>
    </source>
</evidence>
<name>A0A067SVN9_GALM3</name>
<sequence>MPDVTVHNETPDNLNVAFRFVAPANWTNSLTPGNSWTTHLSSTPYTVEVRLDHGEENRFSAENSWAIAGDVTGGWFAGATSVVLGAFSLGGGIVAGGTGLAVATPHATCDGSWGKIPFSNKVYAVRFDENSGYSLWDLDGNVRL</sequence>
<evidence type="ECO:0000313" key="2">
    <source>
        <dbReference type="Proteomes" id="UP000027222"/>
    </source>
</evidence>
<keyword evidence="2" id="KW-1185">Reference proteome</keyword>
<dbReference type="Proteomes" id="UP000027222">
    <property type="component" value="Unassembled WGS sequence"/>
</dbReference>
<gene>
    <name evidence="1" type="ORF">GALMADRAFT_213631</name>
</gene>
<dbReference type="OrthoDB" id="3032100at2759"/>
<accession>A0A067SVN9</accession>
<dbReference type="EMBL" id="KL142391">
    <property type="protein sequence ID" value="KDR71774.1"/>
    <property type="molecule type" value="Genomic_DNA"/>
</dbReference>
<proteinExistence type="predicted"/>
<reference evidence="2" key="1">
    <citation type="journal article" date="2014" name="Proc. Natl. Acad. Sci. U.S.A.">
        <title>Extensive sampling of basidiomycete genomes demonstrates inadequacy of the white-rot/brown-rot paradigm for wood decay fungi.</title>
        <authorList>
            <person name="Riley R."/>
            <person name="Salamov A.A."/>
            <person name="Brown D.W."/>
            <person name="Nagy L.G."/>
            <person name="Floudas D."/>
            <person name="Held B.W."/>
            <person name="Levasseur A."/>
            <person name="Lombard V."/>
            <person name="Morin E."/>
            <person name="Otillar R."/>
            <person name="Lindquist E.A."/>
            <person name="Sun H."/>
            <person name="LaButti K.M."/>
            <person name="Schmutz J."/>
            <person name="Jabbour D."/>
            <person name="Luo H."/>
            <person name="Baker S.E."/>
            <person name="Pisabarro A.G."/>
            <person name="Walton J.D."/>
            <person name="Blanchette R.A."/>
            <person name="Henrissat B."/>
            <person name="Martin F."/>
            <person name="Cullen D."/>
            <person name="Hibbett D.S."/>
            <person name="Grigoriev I.V."/>
        </authorList>
    </citation>
    <scope>NUCLEOTIDE SEQUENCE [LARGE SCALE GENOMIC DNA]</scope>
    <source>
        <strain evidence="2">CBS 339.88</strain>
    </source>
</reference>
<dbReference type="AlphaFoldDB" id="A0A067SVN9"/>
<organism evidence="1 2">
    <name type="scientific">Galerina marginata (strain CBS 339.88)</name>
    <dbReference type="NCBI Taxonomy" id="685588"/>
    <lineage>
        <taxon>Eukaryota</taxon>
        <taxon>Fungi</taxon>
        <taxon>Dikarya</taxon>
        <taxon>Basidiomycota</taxon>
        <taxon>Agaricomycotina</taxon>
        <taxon>Agaricomycetes</taxon>
        <taxon>Agaricomycetidae</taxon>
        <taxon>Agaricales</taxon>
        <taxon>Agaricineae</taxon>
        <taxon>Strophariaceae</taxon>
        <taxon>Galerina</taxon>
    </lineage>
</organism>
<dbReference type="HOGENOM" id="CLU_1578730_0_0_1"/>
<protein>
    <submittedName>
        <fullName evidence="1">Uncharacterized protein</fullName>
    </submittedName>
</protein>